<gene>
    <name evidence="4" type="ORF">BN1204_014770</name>
    <name evidence="3" type="ORF">NCLIV_014770</name>
</gene>
<sequence length="193" mass="21040">MESSASTNPCGGRLVLLACLLGMVVAELPAVTGSEVPEGSYAVKIPTGGILEDAQLSIHLTPSQSIVVDNAEPKRVLQDPLEITRQVYQRDGNSCNTDSRVDWADLFPEAPEKYPFAEITTGHKNGETSILFRTPSRFYIKDQVGYCFLLKDVTSEKHYTVFVEAGDIRSVLAPYFAVPLAISLLAVLVSYSI</sequence>
<name>F0VCJ4_NEOCL</name>
<keyword evidence="1" id="KW-1133">Transmembrane helix</keyword>
<feature type="transmembrane region" description="Helical" evidence="1">
    <location>
        <begin position="172"/>
        <end position="191"/>
    </location>
</feature>
<accession>F0VCJ4</accession>
<dbReference type="OrthoDB" id="331131at2759"/>
<evidence type="ECO:0000313" key="4">
    <source>
        <dbReference type="EMBL" id="CEL65637.1"/>
    </source>
</evidence>
<keyword evidence="1" id="KW-0812">Transmembrane</keyword>
<dbReference type="EMBL" id="LN714479">
    <property type="protein sequence ID" value="CEL65637.1"/>
    <property type="molecule type" value="Genomic_DNA"/>
</dbReference>
<keyword evidence="2" id="KW-0732">Signal</keyword>
<proteinExistence type="predicted"/>
<keyword evidence="1" id="KW-0472">Membrane</keyword>
<evidence type="ECO:0000256" key="2">
    <source>
        <dbReference type="SAM" id="SignalP"/>
    </source>
</evidence>
<evidence type="ECO:0000256" key="1">
    <source>
        <dbReference type="SAM" id="Phobius"/>
    </source>
</evidence>
<keyword evidence="5" id="KW-1185">Reference proteome</keyword>
<dbReference type="InParanoid" id="F0VCJ4"/>
<reference evidence="3" key="2">
    <citation type="submission" date="2011-03" db="EMBL/GenBank/DDBJ databases">
        <title>Comparative genomics and transcriptomics of Neospora caninum and Toxoplasma gondii.</title>
        <authorList>
            <person name="Reid A.J."/>
            <person name="Sohal A."/>
            <person name="Harris D."/>
            <person name="Quail M."/>
            <person name="Sanders M."/>
            <person name="Berriman M."/>
            <person name="Wastling J.M."/>
            <person name="Pain A."/>
        </authorList>
    </citation>
    <scope>NUCLEOTIDE SEQUENCE</scope>
    <source>
        <strain evidence="3">Liverpool</strain>
    </source>
</reference>
<dbReference type="VEuPathDB" id="ToxoDB:NCLIV_014770"/>
<protein>
    <recommendedName>
        <fullName evidence="6">Transmembrane protein</fullName>
    </recommendedName>
</protein>
<evidence type="ECO:0000313" key="3">
    <source>
        <dbReference type="EMBL" id="CBZ51683.1"/>
    </source>
</evidence>
<evidence type="ECO:0008006" key="6">
    <source>
        <dbReference type="Google" id="ProtNLM"/>
    </source>
</evidence>
<dbReference type="EMBL" id="FR823386">
    <property type="protein sequence ID" value="CBZ51683.1"/>
    <property type="molecule type" value="Genomic_DNA"/>
</dbReference>
<reference evidence="4" key="4">
    <citation type="journal article" date="2015" name="PLoS ONE">
        <title>Comprehensive Evaluation of Toxoplasma gondii VEG and Neospora caninum LIV Genomes with Tachyzoite Stage Transcriptome and Proteome Defines Novel Transcript Features.</title>
        <authorList>
            <person name="Ramaprasad A."/>
            <person name="Mourier T."/>
            <person name="Naeem R."/>
            <person name="Malas T.B."/>
            <person name="Moussa E."/>
            <person name="Panigrahi A."/>
            <person name="Vermont S.J."/>
            <person name="Otto T.D."/>
            <person name="Wastling J."/>
            <person name="Pain A."/>
        </authorList>
    </citation>
    <scope>NUCLEOTIDE SEQUENCE</scope>
    <source>
        <strain evidence="4">Liverpool</strain>
    </source>
</reference>
<dbReference type="RefSeq" id="XP_003881716.1">
    <property type="nucleotide sequence ID" value="XM_003881667.1"/>
</dbReference>
<reference evidence="5" key="3">
    <citation type="journal article" date="2012" name="PLoS Pathog.">
        <title>Comparative genomics of the apicomplexan parasites Toxoplasma gondii and Neospora caninum: Coccidia differing in host range and transmission strategy.</title>
        <authorList>
            <person name="Reid A.J."/>
            <person name="Vermont S.J."/>
            <person name="Cotton J.A."/>
            <person name="Harris D."/>
            <person name="Hill-Cawthorne G.A."/>
            <person name="Konen-Waisman S."/>
            <person name="Latham S.M."/>
            <person name="Mourier T."/>
            <person name="Norton R."/>
            <person name="Quail M.A."/>
            <person name="Sanders M."/>
            <person name="Shanmugam D."/>
            <person name="Sohal A."/>
            <person name="Wasmuth J.D."/>
            <person name="Brunk B."/>
            <person name="Grigg M.E."/>
            <person name="Howard J.C."/>
            <person name="Parkinson J."/>
            <person name="Roos D.S."/>
            <person name="Trees A.J."/>
            <person name="Berriman M."/>
            <person name="Pain A."/>
            <person name="Wastling J.M."/>
        </authorList>
    </citation>
    <scope>NUCLEOTIDE SEQUENCE [LARGE SCALE GENOMIC DNA]</scope>
    <source>
        <strain evidence="5">Liverpool</strain>
    </source>
</reference>
<dbReference type="OMA" id="KAPASYC"/>
<dbReference type="Proteomes" id="UP000007494">
    <property type="component" value="Chromosome V"/>
</dbReference>
<evidence type="ECO:0000313" key="5">
    <source>
        <dbReference type="Proteomes" id="UP000007494"/>
    </source>
</evidence>
<dbReference type="eggNOG" id="ENOG502TMCT">
    <property type="taxonomic scope" value="Eukaryota"/>
</dbReference>
<dbReference type="AlphaFoldDB" id="F0VCJ4"/>
<feature type="chain" id="PRO_5007655034" description="Transmembrane protein" evidence="2">
    <location>
        <begin position="27"/>
        <end position="193"/>
    </location>
</feature>
<organism evidence="3 5">
    <name type="scientific">Neospora caninum (strain Liverpool)</name>
    <dbReference type="NCBI Taxonomy" id="572307"/>
    <lineage>
        <taxon>Eukaryota</taxon>
        <taxon>Sar</taxon>
        <taxon>Alveolata</taxon>
        <taxon>Apicomplexa</taxon>
        <taxon>Conoidasida</taxon>
        <taxon>Coccidia</taxon>
        <taxon>Eucoccidiorida</taxon>
        <taxon>Eimeriorina</taxon>
        <taxon>Sarcocystidae</taxon>
        <taxon>Neospora</taxon>
    </lineage>
</organism>
<reference evidence="3" key="1">
    <citation type="submission" date="2011-02" db="EMBL/GenBank/DDBJ databases">
        <authorList>
            <person name="Aslett M."/>
        </authorList>
    </citation>
    <scope>NUCLEOTIDE SEQUENCE</scope>
    <source>
        <strain evidence="3">Liverpool</strain>
    </source>
</reference>
<feature type="signal peptide" evidence="2">
    <location>
        <begin position="1"/>
        <end position="26"/>
    </location>
</feature>
<dbReference type="GeneID" id="13444150"/>